<reference evidence="2" key="2">
    <citation type="submission" date="2020-09" db="EMBL/GenBank/DDBJ databases">
        <authorList>
            <person name="Sun Q."/>
            <person name="Zhou Y."/>
        </authorList>
    </citation>
    <scope>NUCLEOTIDE SEQUENCE</scope>
    <source>
        <strain evidence="2">CGMCC 4.7110</strain>
    </source>
</reference>
<gene>
    <name evidence="2" type="ORF">GCM10011578_070180</name>
</gene>
<dbReference type="Proteomes" id="UP000653411">
    <property type="component" value="Unassembled WGS sequence"/>
</dbReference>
<protein>
    <recommendedName>
        <fullName evidence="1">Transposase IS204/IS1001/IS1096/IS1165 DDE domain-containing protein</fullName>
    </recommendedName>
</protein>
<evidence type="ECO:0000259" key="1">
    <source>
        <dbReference type="Pfam" id="PF01610"/>
    </source>
</evidence>
<dbReference type="InterPro" id="IPR047951">
    <property type="entry name" value="Transpos_ISL3"/>
</dbReference>
<keyword evidence="3" id="KW-1185">Reference proteome</keyword>
<proteinExistence type="predicted"/>
<dbReference type="Pfam" id="PF01610">
    <property type="entry name" value="DDE_Tnp_ISL3"/>
    <property type="match status" value="1"/>
</dbReference>
<dbReference type="AlphaFoldDB" id="A0A918CV98"/>
<comment type="caution">
    <text evidence="2">The sequence shown here is derived from an EMBL/GenBank/DDBJ whole genome shotgun (WGS) entry which is preliminary data.</text>
</comment>
<reference evidence="2" key="1">
    <citation type="journal article" date="2014" name="Int. J. Syst. Evol. Microbiol.">
        <title>Complete genome sequence of Corynebacterium casei LMG S-19264T (=DSM 44701T), isolated from a smear-ripened cheese.</title>
        <authorList>
            <consortium name="US DOE Joint Genome Institute (JGI-PGF)"/>
            <person name="Walter F."/>
            <person name="Albersmeier A."/>
            <person name="Kalinowski J."/>
            <person name="Ruckert C."/>
        </authorList>
    </citation>
    <scope>NUCLEOTIDE SEQUENCE</scope>
    <source>
        <strain evidence="2">CGMCC 4.7110</strain>
    </source>
</reference>
<accession>A0A918CV98</accession>
<name>A0A918CV98_9ACTN</name>
<organism evidence="2 3">
    <name type="scientific">Streptomyces fuscichromogenes</name>
    <dbReference type="NCBI Taxonomy" id="1324013"/>
    <lineage>
        <taxon>Bacteria</taxon>
        <taxon>Bacillati</taxon>
        <taxon>Actinomycetota</taxon>
        <taxon>Actinomycetes</taxon>
        <taxon>Kitasatosporales</taxon>
        <taxon>Streptomycetaceae</taxon>
        <taxon>Streptomyces</taxon>
    </lineage>
</organism>
<dbReference type="InterPro" id="IPR002560">
    <property type="entry name" value="Transposase_DDE"/>
</dbReference>
<dbReference type="EMBL" id="BMML01000020">
    <property type="protein sequence ID" value="GGN31897.1"/>
    <property type="molecule type" value="Genomic_DNA"/>
</dbReference>
<dbReference type="PANTHER" id="PTHR33498">
    <property type="entry name" value="TRANSPOSASE FOR INSERTION SEQUENCE ELEMENT IS1557"/>
    <property type="match status" value="1"/>
</dbReference>
<sequence>MPEWIRQAEQDAPKPMKGFAGFLRQDLDAVTAGLTLPWSSGVVEGHVNRVKTLKRAMYGRASFALLRTRILTQQRGLRLTLASCAEPGGKGRYQGVRPQQQFRVGSSRHADRNLITAHGLGKVNFKVMVRSDEWIAVPTIRVLIIGGLKAEFDRLPVGAIEAIAGVTRQESQEGLDAIVPDPALYRAFPVALRHPARVPHTARSLPAICPFTELRPEP</sequence>
<dbReference type="PANTHER" id="PTHR33498:SF1">
    <property type="entry name" value="TRANSPOSASE FOR INSERTION SEQUENCE ELEMENT IS1557"/>
    <property type="match status" value="1"/>
</dbReference>
<evidence type="ECO:0000313" key="3">
    <source>
        <dbReference type="Proteomes" id="UP000653411"/>
    </source>
</evidence>
<evidence type="ECO:0000313" key="2">
    <source>
        <dbReference type="EMBL" id="GGN31897.1"/>
    </source>
</evidence>
<feature type="domain" description="Transposase IS204/IS1001/IS1096/IS1165 DDE" evidence="1">
    <location>
        <begin position="3"/>
        <end position="70"/>
    </location>
</feature>